<feature type="compositionally biased region" description="Basic residues" evidence="1">
    <location>
        <begin position="242"/>
        <end position="251"/>
    </location>
</feature>
<organism evidence="2 3">
    <name type="scientific">Terrapene triunguis</name>
    <name type="common">Three-toed box turtle</name>
    <dbReference type="NCBI Taxonomy" id="2587831"/>
    <lineage>
        <taxon>Eukaryota</taxon>
        <taxon>Metazoa</taxon>
        <taxon>Chordata</taxon>
        <taxon>Craniata</taxon>
        <taxon>Vertebrata</taxon>
        <taxon>Euteleostomi</taxon>
        <taxon>Archelosauria</taxon>
        <taxon>Testudinata</taxon>
        <taxon>Testudines</taxon>
        <taxon>Cryptodira</taxon>
        <taxon>Durocryptodira</taxon>
        <taxon>Testudinoidea</taxon>
        <taxon>Emydidae</taxon>
        <taxon>Terrapene</taxon>
    </lineage>
</organism>
<evidence type="ECO:0000256" key="1">
    <source>
        <dbReference type="SAM" id="MobiDB-lite"/>
    </source>
</evidence>
<proteinExistence type="predicted"/>
<dbReference type="PANTHER" id="PTHR36872:SF1">
    <property type="entry name" value="GENE 5901-RELATED"/>
    <property type="match status" value="1"/>
</dbReference>
<dbReference type="Ensembl" id="ENSTMTT00000013434.1">
    <property type="protein sequence ID" value="ENSTMTP00000012986.1"/>
    <property type="gene ID" value="ENSTMTG00000009404.1"/>
</dbReference>
<evidence type="ECO:0000313" key="2">
    <source>
        <dbReference type="Ensembl" id="ENSTMTP00000012986.1"/>
    </source>
</evidence>
<sequence length="301" mass="32582">MVDSGASVLEIGEADANWALIRDKVVEERFGPAAVPVPFLEDASAYDLLSVLVRKPGRARRLLGRARPLVPVGALAQLAQQGLELGALACCTREYRARGEAHYEETRLVAGAPCHIQLQLASVHKKVAFLALRPGQLALRPDLPWLRGLRSLYLLHEVFYCGGLALAVRRGQCQRTLRLPGPRPLAFCCLKFALGPRGLLGPQKPLGPALPARAAWLKLPAPEPPAPPAESKSSPQGWSPFRRAKTVRTPKRPATPAPSLPSGKWPFARRRAQPAAPRRGDPDRHAMSLPLLPSAESDSDG</sequence>
<reference evidence="2" key="2">
    <citation type="submission" date="2025-09" db="UniProtKB">
        <authorList>
            <consortium name="Ensembl"/>
        </authorList>
    </citation>
    <scope>IDENTIFICATION</scope>
</reference>
<dbReference type="GeneTree" id="ENSGT00390000016268"/>
<accession>A0A674IU17</accession>
<gene>
    <name evidence="2" type="primary">CUNH11orf42</name>
</gene>
<reference evidence="2" key="1">
    <citation type="submission" date="2025-08" db="UniProtKB">
        <authorList>
            <consortium name="Ensembl"/>
        </authorList>
    </citation>
    <scope>IDENTIFICATION</scope>
</reference>
<dbReference type="Pfam" id="PF15668">
    <property type="entry name" value="DUF4663"/>
    <property type="match status" value="1"/>
</dbReference>
<dbReference type="InParanoid" id="A0A674IU17"/>
<dbReference type="AlphaFoldDB" id="A0A674IU17"/>
<dbReference type="Proteomes" id="UP000472274">
    <property type="component" value="Unplaced"/>
</dbReference>
<feature type="region of interest" description="Disordered" evidence="1">
    <location>
        <begin position="219"/>
        <end position="301"/>
    </location>
</feature>
<dbReference type="InterPro" id="IPR031366">
    <property type="entry name" value="DUF4663"/>
</dbReference>
<protein>
    <submittedName>
        <fullName evidence="2">Uncharacterized protein</fullName>
    </submittedName>
</protein>
<name>A0A674IU17_9SAUR</name>
<evidence type="ECO:0000313" key="3">
    <source>
        <dbReference type="Proteomes" id="UP000472274"/>
    </source>
</evidence>
<keyword evidence="3" id="KW-1185">Reference proteome</keyword>
<dbReference type="PANTHER" id="PTHR36872">
    <property type="entry name" value="GENE 5901-RELATED"/>
    <property type="match status" value="1"/>
</dbReference>